<sequence length="238" mass="25855">MVRLESSTAKMLSGYLGTALLVAGFTQATAGVVCDSRKFDAASDDISFFGEGPTMAIEATRLKAKCASETQSLKVVQDYADRCVQGTSKGILQIFIDGAATNIEKHCMDDRYKSKFVRLTPCLNRNAGAGIHKCNRDFAGMIRSIALKPTKIRIPLSCCSMNEYMNCVLKHAAKCGPETKEFASSIIEGYAGDLLDTVCVKYKPGSKECRSLPKVTPSTSLRLKSVLFHLSEAFNGRP</sequence>
<proteinExistence type="predicted"/>
<name>A0AAJ6QPJ6_9ACAR</name>
<organism evidence="1 2">
    <name type="scientific">Galendromus occidentalis</name>
    <name type="common">western predatory mite</name>
    <dbReference type="NCBI Taxonomy" id="34638"/>
    <lineage>
        <taxon>Eukaryota</taxon>
        <taxon>Metazoa</taxon>
        <taxon>Ecdysozoa</taxon>
        <taxon>Arthropoda</taxon>
        <taxon>Chelicerata</taxon>
        <taxon>Arachnida</taxon>
        <taxon>Acari</taxon>
        <taxon>Parasitiformes</taxon>
        <taxon>Mesostigmata</taxon>
        <taxon>Gamasina</taxon>
        <taxon>Phytoseioidea</taxon>
        <taxon>Phytoseiidae</taxon>
        <taxon>Typhlodrominae</taxon>
        <taxon>Galendromus</taxon>
    </lineage>
</organism>
<dbReference type="AlphaFoldDB" id="A0AAJ6QPJ6"/>
<gene>
    <name evidence="2" type="primary">LOC100901193</name>
</gene>
<dbReference type="RefSeq" id="XP_003739563.1">
    <property type="nucleotide sequence ID" value="XM_003739515.2"/>
</dbReference>
<evidence type="ECO:0000313" key="2">
    <source>
        <dbReference type="RefSeq" id="XP_003739563.1"/>
    </source>
</evidence>
<dbReference type="KEGG" id="goe:100901193"/>
<evidence type="ECO:0000313" key="1">
    <source>
        <dbReference type="Proteomes" id="UP000694867"/>
    </source>
</evidence>
<protein>
    <submittedName>
        <fullName evidence="2">Uncharacterized protein LOC100901193</fullName>
    </submittedName>
</protein>
<accession>A0AAJ6QPJ6</accession>
<dbReference type="PANTHER" id="PTHR33964">
    <property type="entry name" value="RE45066P-RELATED"/>
    <property type="match status" value="1"/>
</dbReference>
<dbReference type="GeneID" id="100901193"/>
<dbReference type="Proteomes" id="UP000694867">
    <property type="component" value="Unplaced"/>
</dbReference>
<dbReference type="PANTHER" id="PTHR33964:SF1">
    <property type="entry name" value="RE45066P"/>
    <property type="match status" value="1"/>
</dbReference>
<keyword evidence="1" id="KW-1185">Reference proteome</keyword>
<reference evidence="2" key="1">
    <citation type="submission" date="2025-08" db="UniProtKB">
        <authorList>
            <consortium name="RefSeq"/>
        </authorList>
    </citation>
    <scope>IDENTIFICATION</scope>
</reference>